<evidence type="ECO:0000313" key="2">
    <source>
        <dbReference type="EMBL" id="QBJ02609.1"/>
    </source>
</evidence>
<proteinExistence type="predicted"/>
<gene>
    <name evidence="2" type="ORF">PSA21_80</name>
</gene>
<keyword evidence="3" id="KW-1185">Reference proteome</keyword>
<keyword evidence="1" id="KW-0472">Membrane</keyword>
<sequence length="58" mass="5815">MWAAFILPLVAVFVLGVTLIMGAGGSKSSGGAAVRLFTGGALVLAAGYLFIVMVSKLT</sequence>
<accession>A0A481W4B0</accession>
<dbReference type="Proteomes" id="UP000294134">
    <property type="component" value="Segment"/>
</dbReference>
<keyword evidence="1" id="KW-1133">Transmembrane helix</keyword>
<evidence type="ECO:0000256" key="1">
    <source>
        <dbReference type="SAM" id="Phobius"/>
    </source>
</evidence>
<name>A0A481W4B0_9CAUD</name>
<dbReference type="EMBL" id="MK552327">
    <property type="protein sequence ID" value="QBJ02609.1"/>
    <property type="molecule type" value="Genomic_DNA"/>
</dbReference>
<feature type="transmembrane region" description="Helical" evidence="1">
    <location>
        <begin position="32"/>
        <end position="54"/>
    </location>
</feature>
<organism evidence="2 3">
    <name type="scientific">Pseudomonas phage Psa21</name>
    <dbReference type="NCBI Taxonomy" id="2530023"/>
    <lineage>
        <taxon>Viruses</taxon>
        <taxon>Duplodnaviria</taxon>
        <taxon>Heunggongvirae</taxon>
        <taxon>Uroviricota</taxon>
        <taxon>Caudoviricetes</taxon>
        <taxon>Chimalliviridae</taxon>
        <taxon>Tepukevirus</taxon>
        <taxon>Tepukevirus Psa21</taxon>
    </lineage>
</organism>
<keyword evidence="1" id="KW-0812">Transmembrane</keyword>
<evidence type="ECO:0000313" key="3">
    <source>
        <dbReference type="Proteomes" id="UP000294134"/>
    </source>
</evidence>
<reference evidence="2 3" key="1">
    <citation type="submission" date="2019-02" db="EMBL/GenBank/DDBJ databases">
        <authorList>
            <person name="Frampton R.A."/>
            <person name="Wojtus J.K."/>
            <person name="Fineran P.C."/>
            <person name="Hendrickson H.L."/>
        </authorList>
    </citation>
    <scope>NUCLEOTIDE SEQUENCE [LARGE SCALE GENOMIC DNA]</scope>
</reference>
<protein>
    <submittedName>
        <fullName evidence="2">Uncharacterized protein</fullName>
    </submittedName>
</protein>